<dbReference type="Gene3D" id="3.30.70.940">
    <property type="entry name" value="NusG, N-terminal domain"/>
    <property type="match status" value="1"/>
</dbReference>
<dbReference type="PANTHER" id="PTHR30265:SF4">
    <property type="entry name" value="KOW MOTIF FAMILY PROTEIN, EXPRESSED"/>
    <property type="match status" value="1"/>
</dbReference>
<dbReference type="GO" id="GO:0006354">
    <property type="term" value="P:DNA-templated transcription elongation"/>
    <property type="evidence" value="ECO:0007669"/>
    <property type="project" value="InterPro"/>
</dbReference>
<comment type="caution">
    <text evidence="5">The sequence shown here is derived from an EMBL/GenBank/DDBJ whole genome shotgun (WGS) entry which is preliminary data.</text>
</comment>
<sequence>MSFVPGWYLLYTKPKHERKVALQLTRMNISLFLPESKVVKQWHDRKKVIEAPLFPSYVFVFVDKMEHYYNSLDCDGVLYWVRFGKEIARVREETINSLRFLVNEGRNLEVSSERFNPGQKLVIHRGAFSGLDCEVVEHRNDKKVLVRIKILNRNVLADLSHSLIA</sequence>
<dbReference type="Pfam" id="PF02357">
    <property type="entry name" value="NusG"/>
    <property type="match status" value="1"/>
</dbReference>
<dbReference type="OrthoDB" id="9796143at2"/>
<reference evidence="5" key="1">
    <citation type="submission" date="2020-05" db="EMBL/GenBank/DDBJ databases">
        <title>Chitinophaga laudate sp. nov., isolated from a tropical peat swamp.</title>
        <authorList>
            <person name="Goh C.B.S."/>
            <person name="Lee M.S."/>
            <person name="Parimannan S."/>
            <person name="Pasbakhsh P."/>
            <person name="Yule C.M."/>
            <person name="Rajandas H."/>
            <person name="Loke S."/>
            <person name="Croft L."/>
            <person name="Tan J.B.L."/>
        </authorList>
    </citation>
    <scope>NUCLEOTIDE SEQUENCE</scope>
    <source>
        <strain evidence="5">Mgbs1</strain>
    </source>
</reference>
<name>A0A3S1D0W1_9BACT</name>
<dbReference type="NCBIfam" id="NF033644">
    <property type="entry name" value="antiterm_UpxY"/>
    <property type="match status" value="1"/>
</dbReference>
<feature type="domain" description="NusG-like N-terminal" evidence="4">
    <location>
        <begin position="7"/>
        <end position="99"/>
    </location>
</feature>
<dbReference type="InterPro" id="IPR006645">
    <property type="entry name" value="NGN-like_dom"/>
</dbReference>
<gene>
    <name evidence="5" type="ORF">ECE50_010310</name>
</gene>
<dbReference type="GO" id="GO:0031564">
    <property type="term" value="P:transcription antitermination"/>
    <property type="evidence" value="ECO:0007669"/>
    <property type="project" value="UniProtKB-KW"/>
</dbReference>
<dbReference type="InterPro" id="IPR043425">
    <property type="entry name" value="NusG-like"/>
</dbReference>
<protein>
    <submittedName>
        <fullName evidence="5">UpxY family transcription antiterminator</fullName>
    </submittedName>
</protein>
<evidence type="ECO:0000313" key="5">
    <source>
        <dbReference type="EMBL" id="NSL87223.1"/>
    </source>
</evidence>
<dbReference type="InterPro" id="IPR036735">
    <property type="entry name" value="NGN_dom_sf"/>
</dbReference>
<dbReference type="SUPFAM" id="SSF82679">
    <property type="entry name" value="N-utilization substance G protein NusG, N-terminal domain"/>
    <property type="match status" value="1"/>
</dbReference>
<evidence type="ECO:0000259" key="4">
    <source>
        <dbReference type="Pfam" id="PF02357"/>
    </source>
</evidence>
<keyword evidence="1" id="KW-0889">Transcription antitermination</keyword>
<dbReference type="SUPFAM" id="SSF50104">
    <property type="entry name" value="Translation proteins SH3-like domain"/>
    <property type="match status" value="1"/>
</dbReference>
<dbReference type="InterPro" id="IPR008991">
    <property type="entry name" value="Translation_prot_SH3-like_sf"/>
</dbReference>
<evidence type="ECO:0000256" key="2">
    <source>
        <dbReference type="ARBA" id="ARBA00023015"/>
    </source>
</evidence>
<keyword evidence="3" id="KW-0804">Transcription</keyword>
<evidence type="ECO:0000256" key="3">
    <source>
        <dbReference type="ARBA" id="ARBA00023163"/>
    </source>
</evidence>
<dbReference type="Proteomes" id="UP000281028">
    <property type="component" value="Unassembled WGS sequence"/>
</dbReference>
<dbReference type="AlphaFoldDB" id="A0A3S1D0W1"/>
<dbReference type="PANTHER" id="PTHR30265">
    <property type="entry name" value="RHO-INTERACTING TRANSCRIPTION TERMINATION FACTOR NUSG"/>
    <property type="match status" value="1"/>
</dbReference>
<evidence type="ECO:0000313" key="6">
    <source>
        <dbReference type="Proteomes" id="UP000281028"/>
    </source>
</evidence>
<proteinExistence type="predicted"/>
<evidence type="ECO:0000256" key="1">
    <source>
        <dbReference type="ARBA" id="ARBA00022814"/>
    </source>
</evidence>
<keyword evidence="6" id="KW-1185">Reference proteome</keyword>
<dbReference type="EMBL" id="RIAR02000001">
    <property type="protein sequence ID" value="NSL87223.1"/>
    <property type="molecule type" value="Genomic_DNA"/>
</dbReference>
<keyword evidence="2" id="KW-0805">Transcription regulation</keyword>
<dbReference type="RefSeq" id="WP_127036183.1">
    <property type="nucleotide sequence ID" value="NZ_JAABOK010000004.1"/>
</dbReference>
<organism evidence="5 6">
    <name type="scientific">Chitinophaga solisilvae</name>
    <dbReference type="NCBI Taxonomy" id="1233460"/>
    <lineage>
        <taxon>Bacteria</taxon>
        <taxon>Pseudomonadati</taxon>
        <taxon>Bacteroidota</taxon>
        <taxon>Chitinophagia</taxon>
        <taxon>Chitinophagales</taxon>
        <taxon>Chitinophagaceae</taxon>
        <taxon>Chitinophaga</taxon>
    </lineage>
</organism>
<accession>A0A3S1D0W1</accession>